<feature type="domain" description="Aminoacyl-transfer RNA synthetases class-II family profile" evidence="7">
    <location>
        <begin position="269"/>
        <end position="554"/>
    </location>
</feature>
<dbReference type="Proteomes" id="UP001165289">
    <property type="component" value="Unassembled WGS sequence"/>
</dbReference>
<sequence length="584" mass="67131">MIDEELGCIKKFDSWNEHEQIEFVKELISRMAFHQQEKVNSFLEPILQRDFISELANRGLDNIACYILSSLIPYFTIYIQIEIIHHSFTEYFVIIALIYMYAHSAVKFRPVYRWIKSVRRLSEHLYRTHNCGELRYKHIGQTVKVAGWLQKPRIITNSDVIPLFIPIQDMYGVTQAVTKEPTLKKIVKQTPIDSIVSIEGIVIERISPNPNLRTGQIEIVVNKIEILNQCENLHYTTKSHSKNVSHCLANHTRYLYLRRQQNIEVLKKRSEFIHFLSNYLHIKHNFIEIETPILSKKSPEGAKEFIVPSSNLKRQFYTLSQSPQQYKQLLMVSSIDKYFQIAKCFRDEIHTAQRQIEFSQLDLEMAFVTQDDVINLIEEMVCQAIENICPKSALLERPFPRLTYQAAMKQYNTDKPDLRSAGTKDKLAFAWIQDFPLFTKTTQGVIMSTHHPFTTHHIDDADLIYSDPLRARGQSYDLVLNGVEVGGGSIRVHQAALQKHIIENILKEDSSHLQHLITALGHGCPPHGGFALGLDRILMILLGRLNANDVIAFPKSSAGRDNTVGSPGNLSQAELSEYELCFKS</sequence>
<dbReference type="InterPro" id="IPR047089">
    <property type="entry name" value="Asp-tRNA-ligase_1_N"/>
</dbReference>
<dbReference type="InterPro" id="IPR045864">
    <property type="entry name" value="aa-tRNA-synth_II/BPL/LPL"/>
</dbReference>
<dbReference type="PRINTS" id="PR01042">
    <property type="entry name" value="TRNASYNTHASP"/>
</dbReference>
<evidence type="ECO:0000313" key="9">
    <source>
        <dbReference type="Proteomes" id="UP001165289"/>
    </source>
</evidence>
<reference evidence="8 9" key="1">
    <citation type="journal article" date="2023" name="BMC Biol.">
        <title>The compact genome of the sponge Oopsacas minuta (Hexactinellida) is lacking key metazoan core genes.</title>
        <authorList>
            <person name="Santini S."/>
            <person name="Schenkelaars Q."/>
            <person name="Jourda C."/>
            <person name="Duchesne M."/>
            <person name="Belahbib H."/>
            <person name="Rocher C."/>
            <person name="Selva M."/>
            <person name="Riesgo A."/>
            <person name="Vervoort M."/>
            <person name="Leys S.P."/>
            <person name="Kodjabachian L."/>
            <person name="Le Bivic A."/>
            <person name="Borchiellini C."/>
            <person name="Claverie J.M."/>
            <person name="Renard E."/>
        </authorList>
    </citation>
    <scope>NUCLEOTIDE SEQUENCE [LARGE SCALE GENOMIC DNA]</scope>
    <source>
        <strain evidence="8">SPO-2</strain>
    </source>
</reference>
<dbReference type="InterPro" id="IPR002312">
    <property type="entry name" value="Asp/Asn-tRNA-synth_IIb"/>
</dbReference>
<dbReference type="PANTHER" id="PTHR22594">
    <property type="entry name" value="ASPARTYL/LYSYL-TRNA SYNTHETASE"/>
    <property type="match status" value="1"/>
</dbReference>
<keyword evidence="2" id="KW-0436">Ligase</keyword>
<evidence type="ECO:0000256" key="3">
    <source>
        <dbReference type="ARBA" id="ARBA00022741"/>
    </source>
</evidence>
<accession>A0AAV7KEM5</accession>
<dbReference type="SUPFAM" id="SSF55681">
    <property type="entry name" value="Class II aaRS and biotin synthetases"/>
    <property type="match status" value="1"/>
</dbReference>
<comment type="similarity">
    <text evidence="1">Belongs to the class-II aminoacyl-tRNA synthetase family. Type 1 subfamily.</text>
</comment>
<protein>
    <submittedName>
        <fullName evidence="8">Aspartyl-tRNA synthetase</fullName>
    </submittedName>
</protein>
<evidence type="ECO:0000313" key="8">
    <source>
        <dbReference type="EMBL" id="KAI6659315.1"/>
    </source>
</evidence>
<evidence type="ECO:0000259" key="7">
    <source>
        <dbReference type="PROSITE" id="PS50862"/>
    </source>
</evidence>
<dbReference type="Pfam" id="PF12125">
    <property type="entry name" value="Beta-TrCP_D"/>
    <property type="match status" value="1"/>
</dbReference>
<dbReference type="InterPro" id="IPR012340">
    <property type="entry name" value="NA-bd_OB-fold"/>
</dbReference>
<evidence type="ECO:0000256" key="6">
    <source>
        <dbReference type="ARBA" id="ARBA00023146"/>
    </source>
</evidence>
<keyword evidence="9" id="KW-1185">Reference proteome</keyword>
<dbReference type="GO" id="GO:0005739">
    <property type="term" value="C:mitochondrion"/>
    <property type="evidence" value="ECO:0007669"/>
    <property type="project" value="TreeGrafter"/>
</dbReference>
<comment type="caution">
    <text evidence="8">The sequence shown here is derived from an EMBL/GenBank/DDBJ whole genome shotgun (WGS) entry which is preliminary data.</text>
</comment>
<dbReference type="InterPro" id="IPR004115">
    <property type="entry name" value="GAD-like_sf"/>
</dbReference>
<dbReference type="GO" id="GO:0005524">
    <property type="term" value="F:ATP binding"/>
    <property type="evidence" value="ECO:0007669"/>
    <property type="project" value="UniProtKB-KW"/>
</dbReference>
<dbReference type="GO" id="GO:0006422">
    <property type="term" value="P:aspartyl-tRNA aminoacylation"/>
    <property type="evidence" value="ECO:0007669"/>
    <property type="project" value="TreeGrafter"/>
</dbReference>
<evidence type="ECO:0000256" key="1">
    <source>
        <dbReference type="ARBA" id="ARBA00006303"/>
    </source>
</evidence>
<proteinExistence type="inferred from homology"/>
<evidence type="ECO:0000256" key="4">
    <source>
        <dbReference type="ARBA" id="ARBA00022840"/>
    </source>
</evidence>
<dbReference type="InterPro" id="IPR006195">
    <property type="entry name" value="aa-tRNA-synth_II"/>
</dbReference>
<dbReference type="InterPro" id="IPR004365">
    <property type="entry name" value="NA-bd_OB_tRNA"/>
</dbReference>
<dbReference type="GO" id="GO:0004815">
    <property type="term" value="F:aspartate-tRNA ligase activity"/>
    <property type="evidence" value="ECO:0007669"/>
    <property type="project" value="TreeGrafter"/>
</dbReference>
<dbReference type="PROSITE" id="PS50862">
    <property type="entry name" value="AA_TRNA_LIGASE_II"/>
    <property type="match status" value="1"/>
</dbReference>
<keyword evidence="3" id="KW-0547">Nucleotide-binding</keyword>
<evidence type="ECO:0000256" key="5">
    <source>
        <dbReference type="ARBA" id="ARBA00022917"/>
    </source>
</evidence>
<evidence type="ECO:0000256" key="2">
    <source>
        <dbReference type="ARBA" id="ARBA00022598"/>
    </source>
</evidence>
<dbReference type="SUPFAM" id="SSF50249">
    <property type="entry name" value="Nucleic acid-binding proteins"/>
    <property type="match status" value="1"/>
</dbReference>
<gene>
    <name evidence="8" type="ORF">LOD99_14986</name>
</gene>
<dbReference type="Gene3D" id="6.10.250.1840">
    <property type="match status" value="1"/>
</dbReference>
<dbReference type="EMBL" id="JAKMXF010000066">
    <property type="protein sequence ID" value="KAI6659315.1"/>
    <property type="molecule type" value="Genomic_DNA"/>
</dbReference>
<dbReference type="GO" id="GO:0003676">
    <property type="term" value="F:nucleic acid binding"/>
    <property type="evidence" value="ECO:0007669"/>
    <property type="project" value="InterPro"/>
</dbReference>
<dbReference type="AlphaFoldDB" id="A0AAV7KEM5"/>
<dbReference type="SMART" id="SM01028">
    <property type="entry name" value="Beta-TrCP_D"/>
    <property type="match status" value="1"/>
</dbReference>
<dbReference type="Gene3D" id="3.30.1360.30">
    <property type="entry name" value="GAD-like domain"/>
    <property type="match status" value="1"/>
</dbReference>
<keyword evidence="4" id="KW-0067">ATP-binding</keyword>
<dbReference type="PANTHER" id="PTHR22594:SF5">
    <property type="entry name" value="ASPARTATE--TRNA LIGASE, MITOCHONDRIAL"/>
    <property type="match status" value="1"/>
</dbReference>
<dbReference type="Gene3D" id="3.30.930.10">
    <property type="entry name" value="Bira Bifunctional Protein, Domain 2"/>
    <property type="match status" value="2"/>
</dbReference>
<keyword evidence="6" id="KW-0030">Aminoacyl-tRNA synthetase</keyword>
<dbReference type="CDD" id="cd04317">
    <property type="entry name" value="EcAspRS_like_N"/>
    <property type="match status" value="1"/>
</dbReference>
<dbReference type="Gene3D" id="2.40.50.140">
    <property type="entry name" value="Nucleic acid-binding proteins"/>
    <property type="match status" value="1"/>
</dbReference>
<dbReference type="InterPro" id="IPR004364">
    <property type="entry name" value="Aa-tRNA-synt_II"/>
</dbReference>
<dbReference type="Pfam" id="PF00152">
    <property type="entry name" value="tRNA-synt_2"/>
    <property type="match status" value="1"/>
</dbReference>
<dbReference type="InterPro" id="IPR021977">
    <property type="entry name" value="Beta-TrCP_D"/>
</dbReference>
<dbReference type="GO" id="GO:0046983">
    <property type="term" value="F:protein dimerization activity"/>
    <property type="evidence" value="ECO:0007669"/>
    <property type="project" value="InterPro"/>
</dbReference>
<name>A0AAV7KEM5_9METZ</name>
<keyword evidence="5" id="KW-0648">Protein biosynthesis</keyword>
<organism evidence="8 9">
    <name type="scientific">Oopsacas minuta</name>
    <dbReference type="NCBI Taxonomy" id="111878"/>
    <lineage>
        <taxon>Eukaryota</taxon>
        <taxon>Metazoa</taxon>
        <taxon>Porifera</taxon>
        <taxon>Hexactinellida</taxon>
        <taxon>Hexasterophora</taxon>
        <taxon>Lyssacinosida</taxon>
        <taxon>Leucopsacidae</taxon>
        <taxon>Oopsacas</taxon>
    </lineage>
</organism>
<dbReference type="Pfam" id="PF01336">
    <property type="entry name" value="tRNA_anti-codon"/>
    <property type="match status" value="1"/>
</dbReference>